<dbReference type="InterPro" id="IPR000719">
    <property type="entry name" value="Prot_kinase_dom"/>
</dbReference>
<dbReference type="GO" id="GO:0010389">
    <property type="term" value="P:regulation of G2/M transition of mitotic cell cycle"/>
    <property type="evidence" value="ECO:0007669"/>
    <property type="project" value="TreeGrafter"/>
</dbReference>
<accession>A0A4Z0YWB1</accession>
<evidence type="ECO:0000256" key="2">
    <source>
        <dbReference type="ARBA" id="ARBA00022741"/>
    </source>
</evidence>
<keyword evidence="2" id="KW-0547">Nucleotide-binding</keyword>
<dbReference type="EC" id="2.7.11.22" evidence="1"/>
<comment type="catalytic activity">
    <reaction evidence="5">
        <text>L-seryl-[protein] + ATP = O-phospho-L-seryl-[protein] + ADP + H(+)</text>
        <dbReference type="Rhea" id="RHEA:17989"/>
        <dbReference type="Rhea" id="RHEA-COMP:9863"/>
        <dbReference type="Rhea" id="RHEA-COMP:11604"/>
        <dbReference type="ChEBI" id="CHEBI:15378"/>
        <dbReference type="ChEBI" id="CHEBI:29999"/>
        <dbReference type="ChEBI" id="CHEBI:30616"/>
        <dbReference type="ChEBI" id="CHEBI:83421"/>
        <dbReference type="ChEBI" id="CHEBI:456216"/>
        <dbReference type="EC" id="2.7.11.22"/>
    </reaction>
</comment>
<evidence type="ECO:0000313" key="7">
    <source>
        <dbReference type="EMBL" id="TGJ88374.1"/>
    </source>
</evidence>
<dbReference type="FunFam" id="1.10.510.10:FF:001300">
    <property type="entry name" value="Serine/threonine-protein kinase csk1"/>
    <property type="match status" value="1"/>
</dbReference>
<evidence type="ECO:0000259" key="6">
    <source>
        <dbReference type="PROSITE" id="PS50011"/>
    </source>
</evidence>
<dbReference type="AlphaFoldDB" id="A0A4Z0YWB1"/>
<sequence length="416" mass="46514">MKELQSHEHGFSIRLEGVTHLSRSLRQHTSYVSLYIIPVGHYTSFLMDYFRKDTLGQIGIPAANAQKDAFSIENDAYKTSPSRDHYEAACRIGPQPGCSNSLAQAGQFYTTSEVSGSPAITIGSYHDCQYIGDGVTSEVYRSKTIALKVIVQTGNIEPHDPFREAKILKLLKKPCIPLLETFRDQEQRFVLAFPYMPISLESLIARGPIPRSSIVKHFRDLFTALHYLHRQGIIHRDIKPSAILLESADGPAYLSDFGTAWHPELSHYTEPVNQKILDIGTGSYRSPEALFGDMSYSTAVDMWAAGAMLAECCRTPPRTLFESRSAHEDGNQLGLILSIFKTIGSPTRESWPEAVDFKTPPFEMYQTFEGRKWEDLLPDVEDGFRDIIMSLVIYSSSARASASQVLHCECFSVASV</sequence>
<keyword evidence="8" id="KW-1185">Reference proteome</keyword>
<dbReference type="GO" id="GO:0005737">
    <property type="term" value="C:cytoplasm"/>
    <property type="evidence" value="ECO:0007669"/>
    <property type="project" value="TreeGrafter"/>
</dbReference>
<evidence type="ECO:0000313" key="8">
    <source>
        <dbReference type="Proteomes" id="UP000297716"/>
    </source>
</evidence>
<evidence type="ECO:0000256" key="1">
    <source>
        <dbReference type="ARBA" id="ARBA00012425"/>
    </source>
</evidence>
<proteinExistence type="predicted"/>
<evidence type="ECO:0000256" key="4">
    <source>
        <dbReference type="ARBA" id="ARBA00047811"/>
    </source>
</evidence>
<comment type="caution">
    <text evidence="7">The sequence shown here is derived from an EMBL/GenBank/DDBJ whole genome shotgun (WGS) entry which is preliminary data.</text>
</comment>
<dbReference type="GO" id="GO:0010468">
    <property type="term" value="P:regulation of gene expression"/>
    <property type="evidence" value="ECO:0007669"/>
    <property type="project" value="TreeGrafter"/>
</dbReference>
<keyword evidence="3" id="KW-0067">ATP-binding</keyword>
<name>A0A4Z0YWB1_9PEZI</name>
<dbReference type="STRING" id="37992.A0A4Z0YWB1"/>
<protein>
    <recommendedName>
        <fullName evidence="1">cyclin-dependent kinase</fullName>
        <ecNumber evidence="1">2.7.11.22</ecNumber>
    </recommendedName>
</protein>
<dbReference type="GO" id="GO:0005634">
    <property type="term" value="C:nucleus"/>
    <property type="evidence" value="ECO:0007669"/>
    <property type="project" value="TreeGrafter"/>
</dbReference>
<dbReference type="GO" id="GO:0007165">
    <property type="term" value="P:signal transduction"/>
    <property type="evidence" value="ECO:0007669"/>
    <property type="project" value="TreeGrafter"/>
</dbReference>
<dbReference type="InterPro" id="IPR050108">
    <property type="entry name" value="CDK"/>
</dbReference>
<dbReference type="GO" id="GO:0000082">
    <property type="term" value="P:G1/S transition of mitotic cell cycle"/>
    <property type="evidence" value="ECO:0007669"/>
    <property type="project" value="TreeGrafter"/>
</dbReference>
<gene>
    <name evidence="7" type="ORF">E0Z10_g392</name>
</gene>
<feature type="domain" description="Protein kinase" evidence="6">
    <location>
        <begin position="125"/>
        <end position="411"/>
    </location>
</feature>
<dbReference type="Pfam" id="PF00069">
    <property type="entry name" value="Pkinase"/>
    <property type="match status" value="1"/>
</dbReference>
<dbReference type="OrthoDB" id="413582at2759"/>
<evidence type="ECO:0000256" key="3">
    <source>
        <dbReference type="ARBA" id="ARBA00022840"/>
    </source>
</evidence>
<dbReference type="SMART" id="SM00220">
    <property type="entry name" value="S_TKc"/>
    <property type="match status" value="1"/>
</dbReference>
<comment type="catalytic activity">
    <reaction evidence="4">
        <text>L-threonyl-[protein] + ATP = O-phospho-L-threonyl-[protein] + ADP + H(+)</text>
        <dbReference type="Rhea" id="RHEA:46608"/>
        <dbReference type="Rhea" id="RHEA-COMP:11060"/>
        <dbReference type="Rhea" id="RHEA-COMP:11605"/>
        <dbReference type="ChEBI" id="CHEBI:15378"/>
        <dbReference type="ChEBI" id="CHEBI:30013"/>
        <dbReference type="ChEBI" id="CHEBI:30616"/>
        <dbReference type="ChEBI" id="CHEBI:61977"/>
        <dbReference type="ChEBI" id="CHEBI:456216"/>
        <dbReference type="EC" id="2.7.11.22"/>
    </reaction>
</comment>
<dbReference type="PANTHER" id="PTHR24056:SF576">
    <property type="entry name" value="SERINE_THREONINE-PROTEIN KINASE CSK1"/>
    <property type="match status" value="1"/>
</dbReference>
<reference evidence="7 8" key="1">
    <citation type="submission" date="2019-03" db="EMBL/GenBank/DDBJ databases">
        <title>Draft genome sequence of Xylaria hypoxylon DSM 108379, a ubiquitous saprotrophic-parasitic fungi on hardwood.</title>
        <authorList>
            <person name="Buettner E."/>
            <person name="Leonhardt S."/>
            <person name="Gebauer A.M."/>
            <person name="Liers C."/>
            <person name="Hofrichter M."/>
            <person name="Kellner H."/>
        </authorList>
    </citation>
    <scope>NUCLEOTIDE SEQUENCE [LARGE SCALE GENOMIC DNA]</scope>
    <source>
        <strain evidence="7 8">DSM 108379</strain>
    </source>
</reference>
<dbReference type="GO" id="GO:0030332">
    <property type="term" value="F:cyclin binding"/>
    <property type="evidence" value="ECO:0007669"/>
    <property type="project" value="TreeGrafter"/>
</dbReference>
<dbReference type="SUPFAM" id="SSF56112">
    <property type="entry name" value="Protein kinase-like (PK-like)"/>
    <property type="match status" value="1"/>
</dbReference>
<organism evidence="7 8">
    <name type="scientific">Xylaria hypoxylon</name>
    <dbReference type="NCBI Taxonomy" id="37992"/>
    <lineage>
        <taxon>Eukaryota</taxon>
        <taxon>Fungi</taxon>
        <taxon>Dikarya</taxon>
        <taxon>Ascomycota</taxon>
        <taxon>Pezizomycotina</taxon>
        <taxon>Sordariomycetes</taxon>
        <taxon>Xylariomycetidae</taxon>
        <taxon>Xylariales</taxon>
        <taxon>Xylariaceae</taxon>
        <taxon>Xylaria</taxon>
    </lineage>
</organism>
<dbReference type="Gene3D" id="1.10.510.10">
    <property type="entry name" value="Transferase(Phosphotransferase) domain 1"/>
    <property type="match status" value="1"/>
</dbReference>
<dbReference type="InterPro" id="IPR011009">
    <property type="entry name" value="Kinase-like_dom_sf"/>
</dbReference>
<dbReference type="GO" id="GO:0000307">
    <property type="term" value="C:cyclin-dependent protein kinase holoenzyme complex"/>
    <property type="evidence" value="ECO:0007669"/>
    <property type="project" value="TreeGrafter"/>
</dbReference>
<evidence type="ECO:0000256" key="5">
    <source>
        <dbReference type="ARBA" id="ARBA00048367"/>
    </source>
</evidence>
<dbReference type="Proteomes" id="UP000297716">
    <property type="component" value="Unassembled WGS sequence"/>
</dbReference>
<dbReference type="PANTHER" id="PTHR24056">
    <property type="entry name" value="CELL DIVISION PROTEIN KINASE"/>
    <property type="match status" value="1"/>
</dbReference>
<dbReference type="PROSITE" id="PS50011">
    <property type="entry name" value="PROTEIN_KINASE_DOM"/>
    <property type="match status" value="1"/>
</dbReference>
<dbReference type="GO" id="GO:0004693">
    <property type="term" value="F:cyclin-dependent protein serine/threonine kinase activity"/>
    <property type="evidence" value="ECO:0007669"/>
    <property type="project" value="UniProtKB-EC"/>
</dbReference>
<dbReference type="Gene3D" id="3.30.200.20">
    <property type="entry name" value="Phosphorylase Kinase, domain 1"/>
    <property type="match status" value="1"/>
</dbReference>
<dbReference type="EMBL" id="SKBN01000003">
    <property type="protein sequence ID" value="TGJ88374.1"/>
    <property type="molecule type" value="Genomic_DNA"/>
</dbReference>
<dbReference type="GO" id="GO:0005524">
    <property type="term" value="F:ATP binding"/>
    <property type="evidence" value="ECO:0007669"/>
    <property type="project" value="UniProtKB-KW"/>
</dbReference>